<feature type="region of interest" description="Disordered" evidence="1">
    <location>
        <begin position="1"/>
        <end position="24"/>
    </location>
</feature>
<feature type="compositionally biased region" description="Basic and acidic residues" evidence="1">
    <location>
        <begin position="1"/>
        <end position="17"/>
    </location>
</feature>
<comment type="caution">
    <text evidence="2">The sequence shown here is derived from an EMBL/GenBank/DDBJ whole genome shotgun (WGS) entry which is preliminary data.</text>
</comment>
<evidence type="ECO:0000313" key="3">
    <source>
        <dbReference type="Proteomes" id="UP000821853"/>
    </source>
</evidence>
<evidence type="ECO:0000256" key="1">
    <source>
        <dbReference type="SAM" id="MobiDB-lite"/>
    </source>
</evidence>
<proteinExistence type="predicted"/>
<dbReference type="VEuPathDB" id="VectorBase:HLOH_064919"/>
<dbReference type="Gene3D" id="3.40.50.150">
    <property type="entry name" value="Vaccinia Virus protein VP39"/>
    <property type="match status" value="1"/>
</dbReference>
<organism evidence="2 3">
    <name type="scientific">Haemaphysalis longicornis</name>
    <name type="common">Bush tick</name>
    <dbReference type="NCBI Taxonomy" id="44386"/>
    <lineage>
        <taxon>Eukaryota</taxon>
        <taxon>Metazoa</taxon>
        <taxon>Ecdysozoa</taxon>
        <taxon>Arthropoda</taxon>
        <taxon>Chelicerata</taxon>
        <taxon>Arachnida</taxon>
        <taxon>Acari</taxon>
        <taxon>Parasitiformes</taxon>
        <taxon>Ixodida</taxon>
        <taxon>Ixodoidea</taxon>
        <taxon>Ixodidae</taxon>
        <taxon>Haemaphysalinae</taxon>
        <taxon>Haemaphysalis</taxon>
    </lineage>
</organism>
<dbReference type="InterPro" id="IPR029063">
    <property type="entry name" value="SAM-dependent_MTases_sf"/>
</dbReference>
<dbReference type="AlphaFoldDB" id="A0A9J6FV06"/>
<keyword evidence="3" id="KW-1185">Reference proteome</keyword>
<dbReference type="EMBL" id="JABSTR010000003">
    <property type="protein sequence ID" value="KAH9365924.1"/>
    <property type="molecule type" value="Genomic_DNA"/>
</dbReference>
<evidence type="ECO:0000313" key="2">
    <source>
        <dbReference type="EMBL" id="KAH9365924.1"/>
    </source>
</evidence>
<gene>
    <name evidence="2" type="ORF">HPB48_015004</name>
</gene>
<name>A0A9J6FV06_HAELO</name>
<sequence>MPRRTTDSRSDTGEARGHGCPISATKAASEDLRAGGVTMRGVECAIAPRLPVQQTPVLERCQFVPYIDNQRTAQKREAKVQEYVQVCSRVARYVLESCGKNKSQISDVMNGFSEASEQVLERYIESPAKNNGLLRVLTSIQNQAPRSTSSVLDLCEISYCSPQSRP</sequence>
<protein>
    <submittedName>
        <fullName evidence="2">Uncharacterized protein</fullName>
    </submittedName>
</protein>
<accession>A0A9J6FV06</accession>
<dbReference type="Proteomes" id="UP000821853">
    <property type="component" value="Unassembled WGS sequence"/>
</dbReference>
<reference evidence="2 3" key="1">
    <citation type="journal article" date="2020" name="Cell">
        <title>Large-Scale Comparative Analyses of Tick Genomes Elucidate Their Genetic Diversity and Vector Capacities.</title>
        <authorList>
            <consortium name="Tick Genome and Microbiome Consortium (TIGMIC)"/>
            <person name="Jia N."/>
            <person name="Wang J."/>
            <person name="Shi W."/>
            <person name="Du L."/>
            <person name="Sun Y."/>
            <person name="Zhan W."/>
            <person name="Jiang J.F."/>
            <person name="Wang Q."/>
            <person name="Zhang B."/>
            <person name="Ji P."/>
            <person name="Bell-Sakyi L."/>
            <person name="Cui X.M."/>
            <person name="Yuan T.T."/>
            <person name="Jiang B.G."/>
            <person name="Yang W.F."/>
            <person name="Lam T.T."/>
            <person name="Chang Q.C."/>
            <person name="Ding S.J."/>
            <person name="Wang X.J."/>
            <person name="Zhu J.G."/>
            <person name="Ruan X.D."/>
            <person name="Zhao L."/>
            <person name="Wei J.T."/>
            <person name="Ye R.Z."/>
            <person name="Que T.C."/>
            <person name="Du C.H."/>
            <person name="Zhou Y.H."/>
            <person name="Cheng J.X."/>
            <person name="Dai P.F."/>
            <person name="Guo W.B."/>
            <person name="Han X.H."/>
            <person name="Huang E.J."/>
            <person name="Li L.F."/>
            <person name="Wei W."/>
            <person name="Gao Y.C."/>
            <person name="Liu J.Z."/>
            <person name="Shao H.Z."/>
            <person name="Wang X."/>
            <person name="Wang C.C."/>
            <person name="Yang T.C."/>
            <person name="Huo Q.B."/>
            <person name="Li W."/>
            <person name="Chen H.Y."/>
            <person name="Chen S.E."/>
            <person name="Zhou L.G."/>
            <person name="Ni X.B."/>
            <person name="Tian J.H."/>
            <person name="Sheng Y."/>
            <person name="Liu T."/>
            <person name="Pan Y.S."/>
            <person name="Xia L.Y."/>
            <person name="Li J."/>
            <person name="Zhao F."/>
            <person name="Cao W.C."/>
        </authorList>
    </citation>
    <scope>NUCLEOTIDE SEQUENCE [LARGE SCALE GENOMIC DNA]</scope>
    <source>
        <strain evidence="2">HaeL-2018</strain>
    </source>
</reference>